<feature type="region of interest" description="Disordered" evidence="4">
    <location>
        <begin position="198"/>
        <end position="292"/>
    </location>
</feature>
<protein>
    <recommendedName>
        <fullName evidence="5">Centrosomin N-terminal motif 1 domain-containing protein</fullName>
    </recommendedName>
</protein>
<keyword evidence="2" id="KW-0963">Cytoplasm</keyword>
<feature type="compositionally biased region" description="Pro residues" evidence="4">
    <location>
        <begin position="227"/>
        <end position="244"/>
    </location>
</feature>
<feature type="region of interest" description="Disordered" evidence="4">
    <location>
        <begin position="444"/>
        <end position="471"/>
    </location>
</feature>
<feature type="compositionally biased region" description="Low complexity" evidence="4">
    <location>
        <begin position="745"/>
        <end position="756"/>
    </location>
</feature>
<feature type="compositionally biased region" description="Basic and acidic residues" evidence="4">
    <location>
        <begin position="921"/>
        <end position="931"/>
    </location>
</feature>
<feature type="region of interest" description="Disordered" evidence="4">
    <location>
        <begin position="358"/>
        <end position="425"/>
    </location>
</feature>
<evidence type="ECO:0000256" key="2">
    <source>
        <dbReference type="ARBA" id="ARBA00022490"/>
    </source>
</evidence>
<dbReference type="Proteomes" id="UP000750711">
    <property type="component" value="Unassembled WGS sequence"/>
</dbReference>
<organism evidence="6 7">
    <name type="scientific">Trichoglossum hirsutum</name>
    <dbReference type="NCBI Taxonomy" id="265104"/>
    <lineage>
        <taxon>Eukaryota</taxon>
        <taxon>Fungi</taxon>
        <taxon>Dikarya</taxon>
        <taxon>Ascomycota</taxon>
        <taxon>Pezizomycotina</taxon>
        <taxon>Geoglossomycetes</taxon>
        <taxon>Geoglossales</taxon>
        <taxon>Geoglossaceae</taxon>
        <taxon>Trichoglossum</taxon>
    </lineage>
</organism>
<dbReference type="GO" id="GO:0005815">
    <property type="term" value="C:microtubule organizing center"/>
    <property type="evidence" value="ECO:0007669"/>
    <property type="project" value="InterPro"/>
</dbReference>
<feature type="region of interest" description="Disordered" evidence="4">
    <location>
        <begin position="1"/>
        <end position="108"/>
    </location>
</feature>
<feature type="region of interest" description="Disordered" evidence="4">
    <location>
        <begin position="321"/>
        <end position="344"/>
    </location>
</feature>
<feature type="compositionally biased region" description="Basic residues" evidence="4">
    <location>
        <begin position="37"/>
        <end position="52"/>
    </location>
</feature>
<feature type="compositionally biased region" description="Polar residues" evidence="4">
    <location>
        <begin position="729"/>
        <end position="739"/>
    </location>
</feature>
<feature type="compositionally biased region" description="Basic and acidic residues" evidence="4">
    <location>
        <begin position="377"/>
        <end position="387"/>
    </location>
</feature>
<feature type="compositionally biased region" description="Polar residues" evidence="4">
    <location>
        <begin position="787"/>
        <end position="803"/>
    </location>
</feature>
<dbReference type="Pfam" id="PF07989">
    <property type="entry name" value="Cnn_1N"/>
    <property type="match status" value="1"/>
</dbReference>
<feature type="compositionally biased region" description="Basic and acidic residues" evidence="4">
    <location>
        <begin position="83"/>
        <end position="94"/>
    </location>
</feature>
<feature type="region of interest" description="Disordered" evidence="4">
    <location>
        <begin position="668"/>
        <end position="826"/>
    </location>
</feature>
<proteinExistence type="predicted"/>
<feature type="compositionally biased region" description="Basic and acidic residues" evidence="4">
    <location>
        <begin position="403"/>
        <end position="414"/>
    </location>
</feature>
<dbReference type="GO" id="GO:0005737">
    <property type="term" value="C:cytoplasm"/>
    <property type="evidence" value="ECO:0007669"/>
    <property type="project" value="UniProtKB-SubCell"/>
</dbReference>
<keyword evidence="7" id="KW-1185">Reference proteome</keyword>
<gene>
    <name evidence="6" type="ORF">GP486_004561</name>
</gene>
<name>A0A9P8RNV4_9PEZI</name>
<feature type="domain" description="Centrosomin N-terminal motif 1" evidence="5">
    <location>
        <begin position="114"/>
        <end position="182"/>
    </location>
</feature>
<evidence type="ECO:0000256" key="4">
    <source>
        <dbReference type="SAM" id="MobiDB-lite"/>
    </source>
</evidence>
<accession>A0A9P8RNV4</accession>
<feature type="compositionally biased region" description="Gly residues" evidence="4">
    <location>
        <begin position="864"/>
        <end position="879"/>
    </location>
</feature>
<sequence>MTQPLSFEQHHQQRQRHRAPGGNSPSSTLLQDMLREKKAHRVSRAHNARRRSGRDDGLFELEGTEYADRRMVQSSPLGPLRAGEARGDPKEGGSRRASAIGLKGSAGVRPMGAREMDEYISTLHKQNFDLKLELYHRRQRMTELEEQLEQAKALEKENEELQEINEQLLQELEKRDRAVEEAVGIICELEEKVERLEEELMTETRPSTAQPDTDCLATETDENMSSPSPPGTGNPESPTTPPPANLSKKTPLKPGIIRTASSRLIDVSTPHRPNLPGSAYRTPSFLTAEDSKSAGALRSLYLAGENDGKSSYSFLTLSRRASGMSRDAPGSPDPNGDGMDSPRLSVLSESSFISVYGDTRRLDLDTGDEPPIGDGNGEGKGDGRRDSVEDDSERPNSKQIKAARIEKWIDDRATPSKPSKALYGGRGQFLSIGDVLHNRLHLADDENSARGGSRKEAPAFFSHDEKQRKENVQPMNMTGGNVFLGRDLLSQTQKETQASFARESQQRLENVEPMSTMGESFFGQDLPPTPDTMSTFDRDPYNRTMSSIITEKSLLDGTPGAAKSYSALVPQPRPRSAGGVDNGDATLRGWDTDIDFNDLASSDGELESTRVEYSEWDQENDQIDISRLPFFSAVSPASMRHLDRGTPSRTRSGVYQRGVLFASDTLGSLDVGYRSPSSERPTRQDSPVDGTRKRSFQHPIAGDRQRSGLSRVETAPPSSPPTAAASSPWHTESNDTPTPTRYGYSTNSSPRSPSTPWRDTATLPVVANSRIMSDSKLPRSNLRLPTPNVSLTPSPTKRNSLTSRIFGRGGSQSETNSPNAESSPITTTNAALHGLSLFSRTNRPLSFQSHQSRRPRPGTAGSVEGKGGGGGGGIGGSNNGGLRNKSSGSTWESESGGEDAMTPKTETEEFGQGTAEGNSRSYEDVMERENEGQEMMNRSLQLERSNNATKEGRPGMH</sequence>
<feature type="coiled-coil region" evidence="3">
    <location>
        <begin position="134"/>
        <end position="181"/>
    </location>
</feature>
<feature type="non-terminal residue" evidence="6">
    <location>
        <position position="957"/>
    </location>
</feature>
<evidence type="ECO:0000313" key="7">
    <source>
        <dbReference type="Proteomes" id="UP000750711"/>
    </source>
</evidence>
<comment type="subcellular location">
    <subcellularLocation>
        <location evidence="1">Cytoplasm</location>
    </subcellularLocation>
</comment>
<keyword evidence="3" id="KW-0175">Coiled coil</keyword>
<evidence type="ECO:0000313" key="6">
    <source>
        <dbReference type="EMBL" id="KAH0558799.1"/>
    </source>
</evidence>
<reference evidence="6" key="1">
    <citation type="submission" date="2021-03" db="EMBL/GenBank/DDBJ databases">
        <title>Comparative genomics and phylogenomic investigation of the class Geoglossomycetes provide insights into ecological specialization and systematics.</title>
        <authorList>
            <person name="Melie T."/>
            <person name="Pirro S."/>
            <person name="Miller A.N."/>
            <person name="Quandt A."/>
        </authorList>
    </citation>
    <scope>NUCLEOTIDE SEQUENCE</scope>
    <source>
        <strain evidence="6">CAQ_001_2017</strain>
    </source>
</reference>
<dbReference type="AlphaFoldDB" id="A0A9P8RNV4"/>
<evidence type="ECO:0000259" key="5">
    <source>
        <dbReference type="Pfam" id="PF07989"/>
    </source>
</evidence>
<comment type="caution">
    <text evidence="6">The sequence shown here is derived from an EMBL/GenBank/DDBJ whole genome shotgun (WGS) entry which is preliminary data.</text>
</comment>
<evidence type="ECO:0000256" key="3">
    <source>
        <dbReference type="SAM" id="Coils"/>
    </source>
</evidence>
<feature type="region of interest" description="Disordered" evidence="4">
    <location>
        <begin position="845"/>
        <end position="957"/>
    </location>
</feature>
<feature type="compositionally biased region" description="Polar residues" evidence="4">
    <location>
        <begin position="811"/>
        <end position="826"/>
    </location>
</feature>
<dbReference type="CDD" id="cd14686">
    <property type="entry name" value="bZIP"/>
    <property type="match status" value="1"/>
</dbReference>
<feature type="compositionally biased region" description="Polar residues" evidence="4">
    <location>
        <begin position="936"/>
        <end position="949"/>
    </location>
</feature>
<dbReference type="EMBL" id="JAGHQM010000735">
    <property type="protein sequence ID" value="KAH0558799.1"/>
    <property type="molecule type" value="Genomic_DNA"/>
</dbReference>
<evidence type="ECO:0000256" key="1">
    <source>
        <dbReference type="ARBA" id="ARBA00004496"/>
    </source>
</evidence>
<dbReference type="InterPro" id="IPR012943">
    <property type="entry name" value="Cnn_1N"/>
</dbReference>